<dbReference type="SUPFAM" id="SSF51735">
    <property type="entry name" value="NAD(P)-binding Rossmann-fold domains"/>
    <property type="match status" value="1"/>
</dbReference>
<evidence type="ECO:0000256" key="3">
    <source>
        <dbReference type="ARBA" id="ARBA00025714"/>
    </source>
</evidence>
<accession>A0A498IGV1</accession>
<dbReference type="PRINTS" id="PR00081">
    <property type="entry name" value="GDHRDH"/>
</dbReference>
<sequence length="222" mass="24838">MVTKGYDCPYHQWNQRHRSDLETVHTCARSKTLILERLQQWENKGFKVTGSVCDLTSKAQKENLIKTISSIFYGKLSILVGSFMTNTTLIRSLLINMKMSFDFATYGAICRGTTDYTLEDFSTMMETNVESPYHLSQLAHHLLKASGNVSIVFVASIVGAVALPKLSTYAATKSVVIQIWKNLACEWAEDNICTNVVAPWAVNTGVKVEADCHSDDFRRLIG</sequence>
<evidence type="ECO:0000256" key="2">
    <source>
        <dbReference type="ARBA" id="ARBA00023002"/>
    </source>
</evidence>
<keyword evidence="5" id="KW-1185">Reference proteome</keyword>
<evidence type="ECO:0000256" key="1">
    <source>
        <dbReference type="ARBA" id="ARBA00022857"/>
    </source>
</evidence>
<dbReference type="GO" id="GO:0016491">
    <property type="term" value="F:oxidoreductase activity"/>
    <property type="evidence" value="ECO:0007669"/>
    <property type="project" value="UniProtKB-KW"/>
</dbReference>
<comment type="similarity">
    <text evidence="3">Belongs to the short-chain dehydrogenases/reductases (SDR) family. SDR65C subfamily.</text>
</comment>
<dbReference type="Proteomes" id="UP000290289">
    <property type="component" value="Chromosome 12"/>
</dbReference>
<dbReference type="AlphaFoldDB" id="A0A498IGV1"/>
<keyword evidence="1" id="KW-0521">NADP</keyword>
<keyword evidence="2" id="KW-0560">Oxidoreductase</keyword>
<name>A0A498IGV1_MALDO</name>
<reference evidence="4 5" key="1">
    <citation type="submission" date="2018-10" db="EMBL/GenBank/DDBJ databases">
        <title>A high-quality apple genome assembly.</title>
        <authorList>
            <person name="Hu J."/>
        </authorList>
    </citation>
    <scope>NUCLEOTIDE SEQUENCE [LARGE SCALE GENOMIC DNA]</scope>
    <source>
        <strain evidence="5">cv. HFTH1</strain>
        <tissue evidence="4">Young leaf</tissue>
    </source>
</reference>
<protein>
    <recommendedName>
        <fullName evidence="6">Tropinone reductase I</fullName>
    </recommendedName>
</protein>
<evidence type="ECO:0000313" key="4">
    <source>
        <dbReference type="EMBL" id="RXH80473.1"/>
    </source>
</evidence>
<evidence type="ECO:0008006" key="6">
    <source>
        <dbReference type="Google" id="ProtNLM"/>
    </source>
</evidence>
<dbReference type="PANTHER" id="PTHR42898">
    <property type="entry name" value="TROPINONE REDUCTASE"/>
    <property type="match status" value="1"/>
</dbReference>
<dbReference type="Pfam" id="PF00106">
    <property type="entry name" value="adh_short"/>
    <property type="match status" value="1"/>
</dbReference>
<dbReference type="InterPro" id="IPR002347">
    <property type="entry name" value="SDR_fam"/>
</dbReference>
<dbReference type="EMBL" id="RDQH01000338">
    <property type="protein sequence ID" value="RXH80473.1"/>
    <property type="molecule type" value="Genomic_DNA"/>
</dbReference>
<dbReference type="Gene3D" id="3.40.50.720">
    <property type="entry name" value="NAD(P)-binding Rossmann-like Domain"/>
    <property type="match status" value="1"/>
</dbReference>
<dbReference type="STRING" id="3750.A0A498IGV1"/>
<organism evidence="4 5">
    <name type="scientific">Malus domestica</name>
    <name type="common">Apple</name>
    <name type="synonym">Pyrus malus</name>
    <dbReference type="NCBI Taxonomy" id="3750"/>
    <lineage>
        <taxon>Eukaryota</taxon>
        <taxon>Viridiplantae</taxon>
        <taxon>Streptophyta</taxon>
        <taxon>Embryophyta</taxon>
        <taxon>Tracheophyta</taxon>
        <taxon>Spermatophyta</taxon>
        <taxon>Magnoliopsida</taxon>
        <taxon>eudicotyledons</taxon>
        <taxon>Gunneridae</taxon>
        <taxon>Pentapetalae</taxon>
        <taxon>rosids</taxon>
        <taxon>fabids</taxon>
        <taxon>Rosales</taxon>
        <taxon>Rosaceae</taxon>
        <taxon>Amygdaloideae</taxon>
        <taxon>Maleae</taxon>
        <taxon>Malus</taxon>
    </lineage>
</organism>
<comment type="caution">
    <text evidence="4">The sequence shown here is derived from an EMBL/GenBank/DDBJ whole genome shotgun (WGS) entry which is preliminary data.</text>
</comment>
<evidence type="ECO:0000313" key="5">
    <source>
        <dbReference type="Proteomes" id="UP000290289"/>
    </source>
</evidence>
<proteinExistence type="inferred from homology"/>
<gene>
    <name evidence="4" type="ORF">DVH24_004387</name>
</gene>
<dbReference type="InterPro" id="IPR036291">
    <property type="entry name" value="NAD(P)-bd_dom_sf"/>
</dbReference>
<dbReference type="PANTHER" id="PTHR42898:SF28">
    <property type="entry name" value="TROPINONE REDUCTASE HOMOLOG"/>
    <property type="match status" value="1"/>
</dbReference>
<dbReference type="InterPro" id="IPR045000">
    <property type="entry name" value="TR"/>
</dbReference>